<evidence type="ECO:0000313" key="1">
    <source>
        <dbReference type="EMBL" id="EFC99404.1"/>
    </source>
</evidence>
<dbReference type="AlphaFoldDB" id="D3AFM8"/>
<gene>
    <name evidence="1" type="ORF">CLOSTHATH_02413</name>
</gene>
<organism evidence="1 2">
    <name type="scientific">Hungatella hathewayi DSM 13479</name>
    <dbReference type="NCBI Taxonomy" id="566550"/>
    <lineage>
        <taxon>Bacteria</taxon>
        <taxon>Bacillati</taxon>
        <taxon>Bacillota</taxon>
        <taxon>Clostridia</taxon>
        <taxon>Lachnospirales</taxon>
        <taxon>Lachnospiraceae</taxon>
        <taxon>Hungatella</taxon>
    </lineage>
</organism>
<dbReference type="EMBL" id="ACIO01000184">
    <property type="protein sequence ID" value="EFC99404.1"/>
    <property type="molecule type" value="Genomic_DNA"/>
</dbReference>
<comment type="caution">
    <text evidence="1">The sequence shown here is derived from an EMBL/GenBank/DDBJ whole genome shotgun (WGS) entry which is preliminary data.</text>
</comment>
<dbReference type="HOGENOM" id="CLU_2861672_0_0_9"/>
<reference evidence="1 2" key="1">
    <citation type="submission" date="2010-01" db="EMBL/GenBank/DDBJ databases">
        <authorList>
            <person name="Weinstock G."/>
            <person name="Sodergren E."/>
            <person name="Clifton S."/>
            <person name="Fulton L."/>
            <person name="Fulton B."/>
            <person name="Courtney L."/>
            <person name="Fronick C."/>
            <person name="Harrison M."/>
            <person name="Strong C."/>
            <person name="Farmer C."/>
            <person name="Delahaunty K."/>
            <person name="Markovic C."/>
            <person name="Hall O."/>
            <person name="Minx P."/>
            <person name="Tomlinson C."/>
            <person name="Mitreva M."/>
            <person name="Nelson J."/>
            <person name="Hou S."/>
            <person name="Wollam A."/>
            <person name="Pepin K.H."/>
            <person name="Johnson M."/>
            <person name="Bhonagiri V."/>
            <person name="Nash W.E."/>
            <person name="Warren W."/>
            <person name="Chinwalla A."/>
            <person name="Mardis E.R."/>
            <person name="Wilson R.K."/>
        </authorList>
    </citation>
    <scope>NUCLEOTIDE SEQUENCE [LARGE SCALE GENOMIC DNA]</scope>
    <source>
        <strain evidence="1 2">DSM 13479</strain>
    </source>
</reference>
<dbReference type="Proteomes" id="UP000004968">
    <property type="component" value="Unassembled WGS sequence"/>
</dbReference>
<protein>
    <submittedName>
        <fullName evidence="1">Uncharacterized protein</fullName>
    </submittedName>
</protein>
<name>D3AFM8_9FIRM</name>
<evidence type="ECO:0000313" key="2">
    <source>
        <dbReference type="Proteomes" id="UP000004968"/>
    </source>
</evidence>
<accession>D3AFM8</accession>
<sequence length="64" mass="6863">MSAIEIDSITASGMPVAYFLEQQIPWAGSDPICQENSLKLPSSLCLCCSDMEIIGGGKVCRIKL</sequence>
<proteinExistence type="predicted"/>